<feature type="transmembrane region" description="Helical" evidence="7">
    <location>
        <begin position="239"/>
        <end position="257"/>
    </location>
</feature>
<dbReference type="PRINTS" id="PR01036">
    <property type="entry name" value="TCRTETB"/>
</dbReference>
<keyword evidence="6 7" id="KW-0472">Membrane</keyword>
<keyword evidence="5 7" id="KW-1133">Transmembrane helix</keyword>
<dbReference type="AlphaFoldDB" id="A0A370K6J7"/>
<protein>
    <submittedName>
        <fullName evidence="9">MFS transporter</fullName>
    </submittedName>
</protein>
<evidence type="ECO:0000256" key="4">
    <source>
        <dbReference type="ARBA" id="ARBA00022692"/>
    </source>
</evidence>
<dbReference type="InterPro" id="IPR004638">
    <property type="entry name" value="EmrB-like"/>
</dbReference>
<feature type="transmembrane region" description="Helical" evidence="7">
    <location>
        <begin position="149"/>
        <end position="170"/>
    </location>
</feature>
<dbReference type="GO" id="GO:0005886">
    <property type="term" value="C:plasma membrane"/>
    <property type="evidence" value="ECO:0007669"/>
    <property type="project" value="UniProtKB-SubCell"/>
</dbReference>
<keyword evidence="2" id="KW-0813">Transport</keyword>
<sequence>MTTPLATAAAGAPHIQPTAEEIRRVFIGLVTVLALGAVDQSIVATALPRIVSDLGGIAHLSWVVTAYVLASTATMPLYGKLSDQYGRKPMVYIAIATFLLGSALSGAAQNMSQLIVFRAIQGIGAGGLLPLAQIIIGDMVPPTQRGRRQGVIAAIFAICSVVGPILGGLITDLLSWHWIFYVNLPIGAVAMVLIGRSLRQYTPLHQRRIDYLGSLLMTAATVSLLLVLTLGGSSWPWDSLPIAGFAACAIVTGTLFVRHVKHEPEPVLPLELFHNKLFVIACTVLALTFMGLLGASLFFPLFFQLVMGVSPSRSGLLTGPLMAGIALSSLLNGRLLVRSGRYKPAQVTGLTIATLAFAVLAWSAATSQGLLVIEPSMLSLGLGLGLVMPNMTIAVQNALPPFHRGVGTATLAFFRSLGGLIGVAGSGAILGWQLRRLNGGQAPSVAMAGEGQVSPAHAMAPHIQDAVLMMYRHAIATTFLVGTCIVACALLAIMLMPEHPLRDHHHAPAPAAE</sequence>
<feature type="transmembrane region" description="Helical" evidence="7">
    <location>
        <begin position="59"/>
        <end position="78"/>
    </location>
</feature>
<evidence type="ECO:0000313" key="9">
    <source>
        <dbReference type="EMBL" id="RDI98264.1"/>
    </source>
</evidence>
<dbReference type="Gene3D" id="1.20.1720.10">
    <property type="entry name" value="Multidrug resistance protein D"/>
    <property type="match status" value="1"/>
</dbReference>
<dbReference type="PROSITE" id="PS50850">
    <property type="entry name" value="MFS"/>
    <property type="match status" value="1"/>
</dbReference>
<feature type="transmembrane region" description="Helical" evidence="7">
    <location>
        <begin position="315"/>
        <end position="335"/>
    </location>
</feature>
<feature type="transmembrane region" description="Helical" evidence="7">
    <location>
        <begin position="215"/>
        <end position="233"/>
    </location>
</feature>
<feature type="transmembrane region" description="Helical" evidence="7">
    <location>
        <begin position="90"/>
        <end position="109"/>
    </location>
</feature>
<dbReference type="PANTHER" id="PTHR23501:SF197">
    <property type="entry name" value="COMD"/>
    <property type="match status" value="1"/>
</dbReference>
<dbReference type="InterPro" id="IPR036259">
    <property type="entry name" value="MFS_trans_sf"/>
</dbReference>
<dbReference type="CDD" id="cd17502">
    <property type="entry name" value="MFS_Azr1_MDR_like"/>
    <property type="match status" value="1"/>
</dbReference>
<evidence type="ECO:0000256" key="5">
    <source>
        <dbReference type="ARBA" id="ARBA00022989"/>
    </source>
</evidence>
<name>A0A370K6J7_9GAMM</name>
<dbReference type="NCBIfam" id="TIGR00711">
    <property type="entry name" value="efflux_EmrB"/>
    <property type="match status" value="1"/>
</dbReference>
<proteinExistence type="predicted"/>
<evidence type="ECO:0000256" key="2">
    <source>
        <dbReference type="ARBA" id="ARBA00022448"/>
    </source>
</evidence>
<keyword evidence="3" id="KW-1003">Cell membrane</keyword>
<keyword evidence="10" id="KW-1185">Reference proteome</keyword>
<reference evidence="9 10" key="1">
    <citation type="submission" date="2018-07" db="EMBL/GenBank/DDBJ databases">
        <title>Dyella solisilvae sp. nov., isolated from the pine and broad-leaved mixed forest soil.</title>
        <authorList>
            <person name="Gao Z."/>
            <person name="Qiu L."/>
        </authorList>
    </citation>
    <scope>NUCLEOTIDE SEQUENCE [LARGE SCALE GENOMIC DNA]</scope>
    <source>
        <strain evidence="9 10">DHG54</strain>
    </source>
</reference>
<dbReference type="SUPFAM" id="SSF103473">
    <property type="entry name" value="MFS general substrate transporter"/>
    <property type="match status" value="1"/>
</dbReference>
<comment type="subcellular location">
    <subcellularLocation>
        <location evidence="1">Cell membrane</location>
        <topology evidence="1">Multi-pass membrane protein</topology>
    </subcellularLocation>
</comment>
<feature type="domain" description="Major facilitator superfamily (MFS) profile" evidence="8">
    <location>
        <begin position="25"/>
        <end position="500"/>
    </location>
</feature>
<dbReference type="GO" id="GO:0022857">
    <property type="term" value="F:transmembrane transporter activity"/>
    <property type="evidence" value="ECO:0007669"/>
    <property type="project" value="InterPro"/>
</dbReference>
<feature type="transmembrane region" description="Helical" evidence="7">
    <location>
        <begin position="474"/>
        <end position="496"/>
    </location>
</feature>
<feature type="transmembrane region" description="Helical" evidence="7">
    <location>
        <begin position="25"/>
        <end position="47"/>
    </location>
</feature>
<dbReference type="Gene3D" id="1.20.1250.20">
    <property type="entry name" value="MFS general substrate transporter like domains"/>
    <property type="match status" value="1"/>
</dbReference>
<feature type="transmembrane region" description="Helical" evidence="7">
    <location>
        <begin position="347"/>
        <end position="365"/>
    </location>
</feature>
<feature type="transmembrane region" description="Helical" evidence="7">
    <location>
        <begin position="115"/>
        <end position="137"/>
    </location>
</feature>
<dbReference type="RefSeq" id="WP_114825780.1">
    <property type="nucleotide sequence ID" value="NZ_QQSY01000003.1"/>
</dbReference>
<feature type="transmembrane region" description="Helical" evidence="7">
    <location>
        <begin position="411"/>
        <end position="434"/>
    </location>
</feature>
<dbReference type="EMBL" id="QQSY01000003">
    <property type="protein sequence ID" value="RDI98264.1"/>
    <property type="molecule type" value="Genomic_DNA"/>
</dbReference>
<dbReference type="PANTHER" id="PTHR23501">
    <property type="entry name" value="MAJOR FACILITATOR SUPERFAMILY"/>
    <property type="match status" value="1"/>
</dbReference>
<gene>
    <name evidence="9" type="ORF">DVT68_14420</name>
</gene>
<evidence type="ECO:0000259" key="8">
    <source>
        <dbReference type="PROSITE" id="PS50850"/>
    </source>
</evidence>
<feature type="transmembrane region" description="Helical" evidence="7">
    <location>
        <begin position="277"/>
        <end position="303"/>
    </location>
</feature>
<organism evidence="9 10">
    <name type="scientific">Dyella solisilvae</name>
    <dbReference type="NCBI Taxonomy" id="1920168"/>
    <lineage>
        <taxon>Bacteria</taxon>
        <taxon>Pseudomonadati</taxon>
        <taxon>Pseudomonadota</taxon>
        <taxon>Gammaproteobacteria</taxon>
        <taxon>Lysobacterales</taxon>
        <taxon>Rhodanobacteraceae</taxon>
        <taxon>Dyella</taxon>
    </lineage>
</organism>
<dbReference type="Pfam" id="PF07690">
    <property type="entry name" value="MFS_1"/>
    <property type="match status" value="1"/>
</dbReference>
<comment type="caution">
    <text evidence="9">The sequence shown here is derived from an EMBL/GenBank/DDBJ whole genome shotgun (WGS) entry which is preliminary data.</text>
</comment>
<dbReference type="OrthoDB" id="9812221at2"/>
<accession>A0A370K6J7</accession>
<keyword evidence="4 7" id="KW-0812">Transmembrane</keyword>
<evidence type="ECO:0000256" key="3">
    <source>
        <dbReference type="ARBA" id="ARBA00022475"/>
    </source>
</evidence>
<evidence type="ECO:0000256" key="7">
    <source>
        <dbReference type="SAM" id="Phobius"/>
    </source>
</evidence>
<evidence type="ECO:0000313" key="10">
    <source>
        <dbReference type="Proteomes" id="UP000254711"/>
    </source>
</evidence>
<feature type="transmembrane region" description="Helical" evidence="7">
    <location>
        <begin position="176"/>
        <end position="194"/>
    </location>
</feature>
<dbReference type="Proteomes" id="UP000254711">
    <property type="component" value="Unassembled WGS sequence"/>
</dbReference>
<dbReference type="FunFam" id="1.20.1720.10:FF:000004">
    <property type="entry name" value="EmrB/QacA family drug resistance transporter"/>
    <property type="match status" value="1"/>
</dbReference>
<evidence type="ECO:0000256" key="6">
    <source>
        <dbReference type="ARBA" id="ARBA00023136"/>
    </source>
</evidence>
<dbReference type="InterPro" id="IPR020846">
    <property type="entry name" value="MFS_dom"/>
</dbReference>
<dbReference type="InterPro" id="IPR011701">
    <property type="entry name" value="MFS"/>
</dbReference>
<evidence type="ECO:0000256" key="1">
    <source>
        <dbReference type="ARBA" id="ARBA00004651"/>
    </source>
</evidence>